<protein>
    <recommendedName>
        <fullName evidence="5">NADH dehydrogenase [ubiquinone] 1 beta subcomplex subunit 9</fullName>
    </recommendedName>
    <alternativeName>
        <fullName evidence="14">Complex I-B22</fullName>
    </alternativeName>
    <alternativeName>
        <fullName evidence="15">NADH-ubiquinone oxidoreductase B22 subunit</fullName>
    </alternativeName>
</protein>
<organism evidence="18 19">
    <name type="scientific">Microthyrium microscopicum</name>
    <dbReference type="NCBI Taxonomy" id="703497"/>
    <lineage>
        <taxon>Eukaryota</taxon>
        <taxon>Fungi</taxon>
        <taxon>Dikarya</taxon>
        <taxon>Ascomycota</taxon>
        <taxon>Pezizomycotina</taxon>
        <taxon>Dothideomycetes</taxon>
        <taxon>Dothideomycetes incertae sedis</taxon>
        <taxon>Microthyriales</taxon>
        <taxon>Microthyriaceae</taxon>
        <taxon>Microthyrium</taxon>
    </lineage>
</organism>
<keyword evidence="13" id="KW-0472">Membrane</keyword>
<evidence type="ECO:0000256" key="1">
    <source>
        <dbReference type="ARBA" id="ARBA00002920"/>
    </source>
</evidence>
<gene>
    <name evidence="18" type="ORF">BT63DRAFT_316472</name>
</gene>
<accession>A0A6A6U501</accession>
<dbReference type="OrthoDB" id="13598at2759"/>
<comment type="similarity">
    <text evidence="3">Belongs to the complex I LYR family.</text>
</comment>
<evidence type="ECO:0000256" key="10">
    <source>
        <dbReference type="ARBA" id="ARBA00022982"/>
    </source>
</evidence>
<dbReference type="GO" id="GO:0006120">
    <property type="term" value="P:mitochondrial electron transport, NADH to ubiquinone"/>
    <property type="evidence" value="ECO:0007669"/>
    <property type="project" value="InterPro"/>
</dbReference>
<dbReference type="EMBL" id="MU004238">
    <property type="protein sequence ID" value="KAF2666716.1"/>
    <property type="molecule type" value="Genomic_DNA"/>
</dbReference>
<evidence type="ECO:0000256" key="15">
    <source>
        <dbReference type="ARBA" id="ARBA00032528"/>
    </source>
</evidence>
<keyword evidence="8" id="KW-0679">Respiratory chain</keyword>
<evidence type="ECO:0000256" key="8">
    <source>
        <dbReference type="ARBA" id="ARBA00022660"/>
    </source>
</evidence>
<evidence type="ECO:0000256" key="9">
    <source>
        <dbReference type="ARBA" id="ARBA00022792"/>
    </source>
</evidence>
<comment type="function">
    <text evidence="1">Accessory subunit of the mitochondrial membrane respiratory chain NADH dehydrogenase (Complex I), that is believed to be not involved in catalysis. Complex I functions in the transfer of electrons from NADH to the respiratory chain. The immediate electron acceptor for the enzyme is believed to be ubiquinone.</text>
</comment>
<dbReference type="InterPro" id="IPR033034">
    <property type="entry name" value="NDUFB9"/>
</dbReference>
<dbReference type="GO" id="GO:0005743">
    <property type="term" value="C:mitochondrial inner membrane"/>
    <property type="evidence" value="ECO:0007669"/>
    <property type="project" value="UniProtKB-SubCell"/>
</dbReference>
<sequence length="102" mass="12013">MIQLTHRQRVLSLYRRALKTSLDWTVQRSAWRGQALYLRGLFEAKKDVRDQRTQRALVEEAEKILREYRHPEPIRIPTAPGGSKFERNLPPPILDPPPKMDI</sequence>
<proteinExistence type="inferred from homology"/>
<dbReference type="PANTHER" id="PTHR12868:SF0">
    <property type="entry name" value="NADH DEHYDROGENASE [UBIQUINONE] 1 BETA SUBCOMPLEX SUBUNIT 9"/>
    <property type="match status" value="1"/>
</dbReference>
<name>A0A6A6U501_9PEZI</name>
<dbReference type="InterPro" id="IPR008011">
    <property type="entry name" value="Complex1_LYR_dom"/>
</dbReference>
<evidence type="ECO:0000256" key="14">
    <source>
        <dbReference type="ARBA" id="ARBA00030192"/>
    </source>
</evidence>
<dbReference type="CDD" id="cd20263">
    <property type="entry name" value="Complex1_LYR_NDUFB9_LYRM3"/>
    <property type="match status" value="1"/>
</dbReference>
<keyword evidence="9" id="KW-0999">Mitochondrion inner membrane</keyword>
<dbReference type="Proteomes" id="UP000799302">
    <property type="component" value="Unassembled WGS sequence"/>
</dbReference>
<reference evidence="18" key="1">
    <citation type="journal article" date="2020" name="Stud. Mycol.">
        <title>101 Dothideomycetes genomes: a test case for predicting lifestyles and emergence of pathogens.</title>
        <authorList>
            <person name="Haridas S."/>
            <person name="Albert R."/>
            <person name="Binder M."/>
            <person name="Bloem J."/>
            <person name="Labutti K."/>
            <person name="Salamov A."/>
            <person name="Andreopoulos B."/>
            <person name="Baker S."/>
            <person name="Barry K."/>
            <person name="Bills G."/>
            <person name="Bluhm B."/>
            <person name="Cannon C."/>
            <person name="Castanera R."/>
            <person name="Culley D."/>
            <person name="Daum C."/>
            <person name="Ezra D."/>
            <person name="Gonzalez J."/>
            <person name="Henrissat B."/>
            <person name="Kuo A."/>
            <person name="Liang C."/>
            <person name="Lipzen A."/>
            <person name="Lutzoni F."/>
            <person name="Magnuson J."/>
            <person name="Mondo S."/>
            <person name="Nolan M."/>
            <person name="Ohm R."/>
            <person name="Pangilinan J."/>
            <person name="Park H.-J."/>
            <person name="Ramirez L."/>
            <person name="Alfaro M."/>
            <person name="Sun H."/>
            <person name="Tritt A."/>
            <person name="Yoshinaga Y."/>
            <person name="Zwiers L.-H."/>
            <person name="Turgeon B."/>
            <person name="Goodwin S."/>
            <person name="Spatafora J."/>
            <person name="Crous P."/>
            <person name="Grigoriev I."/>
        </authorList>
    </citation>
    <scope>NUCLEOTIDE SEQUENCE</scope>
    <source>
        <strain evidence="18">CBS 115976</strain>
    </source>
</reference>
<keyword evidence="12" id="KW-0496">Mitochondrion</keyword>
<feature type="region of interest" description="Disordered" evidence="16">
    <location>
        <begin position="73"/>
        <end position="102"/>
    </location>
</feature>
<evidence type="ECO:0000256" key="4">
    <source>
        <dbReference type="ARBA" id="ARBA00011790"/>
    </source>
</evidence>
<keyword evidence="6" id="KW-0813">Transport</keyword>
<keyword evidence="7" id="KW-0597">Phosphoprotein</keyword>
<keyword evidence="10" id="KW-0249">Electron transport</keyword>
<keyword evidence="11" id="KW-0007">Acetylation</keyword>
<evidence type="ECO:0000313" key="18">
    <source>
        <dbReference type="EMBL" id="KAF2666716.1"/>
    </source>
</evidence>
<comment type="subunit">
    <text evidence="4">Mammalian complex I is composed of 45 different subunits.</text>
</comment>
<feature type="domain" description="Complex 1 LYR protein" evidence="17">
    <location>
        <begin position="8"/>
        <end position="66"/>
    </location>
</feature>
<feature type="compositionally biased region" description="Pro residues" evidence="16">
    <location>
        <begin position="89"/>
        <end position="102"/>
    </location>
</feature>
<comment type="subcellular location">
    <subcellularLocation>
        <location evidence="2">Mitochondrion inner membrane</location>
        <topology evidence="2">Peripheral membrane protein</topology>
        <orientation evidence="2">Matrix side</orientation>
    </subcellularLocation>
</comment>
<dbReference type="PANTHER" id="PTHR12868">
    <property type="entry name" value="NADH-UBIQUINONE OXIDOREDUCTASE B22 SUBUNIT"/>
    <property type="match status" value="1"/>
</dbReference>
<evidence type="ECO:0000256" key="16">
    <source>
        <dbReference type="SAM" id="MobiDB-lite"/>
    </source>
</evidence>
<evidence type="ECO:0000313" key="19">
    <source>
        <dbReference type="Proteomes" id="UP000799302"/>
    </source>
</evidence>
<evidence type="ECO:0000256" key="11">
    <source>
        <dbReference type="ARBA" id="ARBA00022990"/>
    </source>
</evidence>
<dbReference type="InterPro" id="IPR045292">
    <property type="entry name" value="Complex1_LYR_NDUFB9_LYRM3"/>
</dbReference>
<evidence type="ECO:0000256" key="7">
    <source>
        <dbReference type="ARBA" id="ARBA00022553"/>
    </source>
</evidence>
<evidence type="ECO:0000256" key="13">
    <source>
        <dbReference type="ARBA" id="ARBA00023136"/>
    </source>
</evidence>
<evidence type="ECO:0000256" key="12">
    <source>
        <dbReference type="ARBA" id="ARBA00023128"/>
    </source>
</evidence>
<dbReference type="Pfam" id="PF05347">
    <property type="entry name" value="Complex1_LYR"/>
    <property type="match status" value="1"/>
</dbReference>
<keyword evidence="19" id="KW-1185">Reference proteome</keyword>
<evidence type="ECO:0000256" key="5">
    <source>
        <dbReference type="ARBA" id="ARBA00018684"/>
    </source>
</evidence>
<evidence type="ECO:0000259" key="17">
    <source>
        <dbReference type="Pfam" id="PF05347"/>
    </source>
</evidence>
<evidence type="ECO:0000256" key="2">
    <source>
        <dbReference type="ARBA" id="ARBA00004443"/>
    </source>
</evidence>
<evidence type="ECO:0000256" key="6">
    <source>
        <dbReference type="ARBA" id="ARBA00022448"/>
    </source>
</evidence>
<evidence type="ECO:0000256" key="3">
    <source>
        <dbReference type="ARBA" id="ARBA00009508"/>
    </source>
</evidence>
<dbReference type="AlphaFoldDB" id="A0A6A6U501"/>